<feature type="compositionally biased region" description="Basic and acidic residues" evidence="1">
    <location>
        <begin position="421"/>
        <end position="437"/>
    </location>
</feature>
<dbReference type="EMBL" id="JAPQKO010000001">
    <property type="protein sequence ID" value="KAJ5182685.1"/>
    <property type="molecule type" value="Genomic_DNA"/>
</dbReference>
<dbReference type="PANTHER" id="PTHR47031">
    <property type="entry name" value="SAP DNA-BINDING DOMAIN-CONTAINING PROTEIN"/>
    <property type="match status" value="1"/>
</dbReference>
<dbReference type="PANTHER" id="PTHR47031:SF3">
    <property type="entry name" value="SAP DOMAIN-CONTAINING PROTEIN"/>
    <property type="match status" value="1"/>
</dbReference>
<dbReference type="CDD" id="cd12432">
    <property type="entry name" value="RRM_ACINU"/>
    <property type="match status" value="1"/>
</dbReference>
<organism evidence="3 4">
    <name type="scientific">Penicillium capsulatum</name>
    <dbReference type="NCBI Taxonomy" id="69766"/>
    <lineage>
        <taxon>Eukaryota</taxon>
        <taxon>Fungi</taxon>
        <taxon>Dikarya</taxon>
        <taxon>Ascomycota</taxon>
        <taxon>Pezizomycotina</taxon>
        <taxon>Eurotiomycetes</taxon>
        <taxon>Eurotiomycetidae</taxon>
        <taxon>Eurotiales</taxon>
        <taxon>Aspergillaceae</taxon>
        <taxon>Penicillium</taxon>
    </lineage>
</organism>
<dbReference type="OrthoDB" id="5348404at2759"/>
<dbReference type="Proteomes" id="UP001146351">
    <property type="component" value="Unassembled WGS sequence"/>
</dbReference>
<evidence type="ECO:0000313" key="4">
    <source>
        <dbReference type="Proteomes" id="UP001146351"/>
    </source>
</evidence>
<dbReference type="InterPro" id="IPR034257">
    <property type="entry name" value="Acinus_RRM"/>
</dbReference>
<reference evidence="3" key="1">
    <citation type="submission" date="2022-11" db="EMBL/GenBank/DDBJ databases">
        <authorList>
            <person name="Petersen C."/>
        </authorList>
    </citation>
    <scope>NUCLEOTIDE SEQUENCE</scope>
    <source>
        <strain evidence="3">IBT 21917</strain>
    </source>
</reference>
<feature type="compositionally biased region" description="Basic and acidic residues" evidence="1">
    <location>
        <begin position="87"/>
        <end position="98"/>
    </location>
</feature>
<name>A0A9W9IT97_9EURO</name>
<reference evidence="3" key="2">
    <citation type="journal article" date="2023" name="IMA Fungus">
        <title>Comparative genomic study of the Penicillium genus elucidates a diverse pangenome and 15 lateral gene transfer events.</title>
        <authorList>
            <person name="Petersen C."/>
            <person name="Sorensen T."/>
            <person name="Nielsen M.R."/>
            <person name="Sondergaard T.E."/>
            <person name="Sorensen J.L."/>
            <person name="Fitzpatrick D.A."/>
            <person name="Frisvad J.C."/>
            <person name="Nielsen K.L."/>
        </authorList>
    </citation>
    <scope>NUCLEOTIDE SEQUENCE</scope>
    <source>
        <strain evidence="3">IBT 21917</strain>
    </source>
</reference>
<feature type="region of interest" description="Disordered" evidence="1">
    <location>
        <begin position="537"/>
        <end position="559"/>
    </location>
</feature>
<protein>
    <recommendedName>
        <fullName evidence="2">SAP domain-containing protein</fullName>
    </recommendedName>
</protein>
<accession>A0A9W9IT97</accession>
<sequence>MADYSSWKVADLKAELKNRGIPQTGLRLKQQFIDKLEEEDAKAQPKDTVASAPETDTQQDRAAEPTLSAPGPQKEEPQHEQAPTETRQPEAPDTEKQPQVEPTPENAPDEIAEAQAHRDEPRDQPPAGEHKQPIEKEVPEAVPEGKSPATEKPIEQAPENLPTERPIETPALPISEANTELSTPLPVEELLEDKRKRKRRSQSPVPTPEAIANKKARAQEEVPLVEDQEGPKDTTQEQPVPVPAEGSPEPVKQNAQLRGLLASTEAAAAQSSTEARDIVMEDAVVEPALHSATSSLYIDGLMRPMNVTSLKNHLIELATGSGAAPDPGVVSEFYLDPIRTHCFVQFAAVAAAVRARSAIHGTVWPAERNRKKLWADFIPDDQVKAFIETEDASRDRAGRPVRWEVRYDHTDDGMTAALIEADSHPKAERGREAEFKRTPPAGPRGSVAQERRPSHAPPPPPSRPGQGFKPLDELFESTTVKPKLYYLPVPRKVADKRLDQFDELLQKGTFARRGGDEMRRITFENDDYFVDAGPEYGARTLAQRQQGRGGRPGDSRRGR</sequence>
<evidence type="ECO:0000256" key="1">
    <source>
        <dbReference type="SAM" id="MobiDB-lite"/>
    </source>
</evidence>
<dbReference type="InterPro" id="IPR032552">
    <property type="entry name" value="RSB_motif"/>
</dbReference>
<dbReference type="AlphaFoldDB" id="A0A9W9IT97"/>
<dbReference type="Pfam" id="PF16294">
    <property type="entry name" value="RSB_motif"/>
    <property type="match status" value="1"/>
</dbReference>
<gene>
    <name evidence="3" type="ORF">N7492_000301</name>
</gene>
<evidence type="ECO:0000313" key="3">
    <source>
        <dbReference type="EMBL" id="KAJ5182685.1"/>
    </source>
</evidence>
<dbReference type="InterPro" id="IPR036361">
    <property type="entry name" value="SAP_dom_sf"/>
</dbReference>
<feature type="region of interest" description="Disordered" evidence="1">
    <location>
        <begin position="37"/>
        <end position="250"/>
    </location>
</feature>
<keyword evidence="4" id="KW-1185">Reference proteome</keyword>
<feature type="domain" description="SAP" evidence="2">
    <location>
        <begin position="3"/>
        <end position="38"/>
    </location>
</feature>
<feature type="compositionally biased region" description="Basic and acidic residues" evidence="1">
    <location>
        <begin position="115"/>
        <end position="139"/>
    </location>
</feature>
<comment type="caution">
    <text evidence="3">The sequence shown here is derived from an EMBL/GenBank/DDBJ whole genome shotgun (WGS) entry which is preliminary data.</text>
</comment>
<dbReference type="Gene3D" id="1.10.720.30">
    <property type="entry name" value="SAP domain"/>
    <property type="match status" value="1"/>
</dbReference>
<feature type="region of interest" description="Disordered" evidence="1">
    <location>
        <begin position="421"/>
        <end position="470"/>
    </location>
</feature>
<evidence type="ECO:0000259" key="2">
    <source>
        <dbReference type="Pfam" id="PF02037"/>
    </source>
</evidence>
<dbReference type="Pfam" id="PF02037">
    <property type="entry name" value="SAP"/>
    <property type="match status" value="1"/>
</dbReference>
<proteinExistence type="predicted"/>
<dbReference type="SUPFAM" id="SSF68906">
    <property type="entry name" value="SAP domain"/>
    <property type="match status" value="1"/>
</dbReference>
<dbReference type="InterPro" id="IPR003034">
    <property type="entry name" value="SAP_dom"/>
</dbReference>